<name>I3S535_MEDTR</name>
<sequence>MTMHNICKVRGSNTGHRKKKKDKLPTIITVPQNDIMHRNKSKLLVYFHEIHKKMSGIIIFLVLEDGEH</sequence>
<feature type="region of interest" description="Disordered" evidence="1">
    <location>
        <begin position="1"/>
        <end position="22"/>
    </location>
</feature>
<evidence type="ECO:0000256" key="1">
    <source>
        <dbReference type="SAM" id="MobiDB-lite"/>
    </source>
</evidence>
<dbReference type="EMBL" id="BT135582">
    <property type="protein sequence ID" value="AFK35377.1"/>
    <property type="molecule type" value="mRNA"/>
</dbReference>
<evidence type="ECO:0000313" key="2">
    <source>
        <dbReference type="EMBL" id="AFK35377.1"/>
    </source>
</evidence>
<dbReference type="AlphaFoldDB" id="I3S535"/>
<organism evidence="2">
    <name type="scientific">Medicago truncatula</name>
    <name type="common">Barrel medic</name>
    <name type="synonym">Medicago tribuloides</name>
    <dbReference type="NCBI Taxonomy" id="3880"/>
    <lineage>
        <taxon>Eukaryota</taxon>
        <taxon>Viridiplantae</taxon>
        <taxon>Streptophyta</taxon>
        <taxon>Embryophyta</taxon>
        <taxon>Tracheophyta</taxon>
        <taxon>Spermatophyta</taxon>
        <taxon>Magnoliopsida</taxon>
        <taxon>eudicotyledons</taxon>
        <taxon>Gunneridae</taxon>
        <taxon>Pentapetalae</taxon>
        <taxon>rosids</taxon>
        <taxon>fabids</taxon>
        <taxon>Fabales</taxon>
        <taxon>Fabaceae</taxon>
        <taxon>Papilionoideae</taxon>
        <taxon>50 kb inversion clade</taxon>
        <taxon>NPAAA clade</taxon>
        <taxon>Hologalegina</taxon>
        <taxon>IRL clade</taxon>
        <taxon>Trifolieae</taxon>
        <taxon>Medicago</taxon>
    </lineage>
</organism>
<accession>I3S535</accession>
<proteinExistence type="evidence at transcript level"/>
<protein>
    <submittedName>
        <fullName evidence="2">Uncharacterized protein</fullName>
    </submittedName>
</protein>
<reference evidence="2" key="1">
    <citation type="submission" date="2012-05" db="EMBL/GenBank/DDBJ databases">
        <authorList>
            <person name="Krishnakumar V."/>
            <person name="Cheung F."/>
            <person name="Xiao Y."/>
            <person name="Chan A."/>
            <person name="Moskal W.A."/>
            <person name="Town C.D."/>
        </authorList>
    </citation>
    <scope>NUCLEOTIDE SEQUENCE</scope>
</reference>